<evidence type="ECO:0000256" key="1">
    <source>
        <dbReference type="ARBA" id="ARBA00007734"/>
    </source>
</evidence>
<dbReference type="AlphaFoldDB" id="A0A2H4TLV8"/>
<evidence type="ECO:0000313" key="5">
    <source>
        <dbReference type="Proteomes" id="UP000236551"/>
    </source>
</evidence>
<organism evidence="4 5">
    <name type="scientific">Escherichia coli</name>
    <dbReference type="NCBI Taxonomy" id="562"/>
    <lineage>
        <taxon>Bacteria</taxon>
        <taxon>Pseudomonadati</taxon>
        <taxon>Pseudomonadota</taxon>
        <taxon>Gammaproteobacteria</taxon>
        <taxon>Enterobacterales</taxon>
        <taxon>Enterobacteriaceae</taxon>
        <taxon>Escherichia</taxon>
    </lineage>
</organism>
<dbReference type="InterPro" id="IPR008258">
    <property type="entry name" value="Transglycosylase_SLT_dom_1"/>
</dbReference>
<dbReference type="Gene3D" id="1.10.530.10">
    <property type="match status" value="1"/>
</dbReference>
<reference evidence="4 5" key="1">
    <citation type="submission" date="2017-11" db="EMBL/GenBank/DDBJ databases">
        <title>Escherichia coli CV839-15 Genome sequencing and assembly.</title>
        <authorList>
            <person name="Li Z."/>
            <person name="Song N."/>
            <person name="Li W."/>
            <person name="Philip H.R."/>
            <person name="Bu Z."/>
            <person name="Siguo L."/>
        </authorList>
    </citation>
    <scope>NUCLEOTIDE SEQUENCE [LARGE SCALE GENOMIC DNA]</scope>
    <source>
        <strain evidence="4 5">CV839-15</strain>
    </source>
</reference>
<dbReference type="PANTHER" id="PTHR37423">
    <property type="entry name" value="SOLUBLE LYTIC MUREIN TRANSGLYCOSYLASE-RELATED"/>
    <property type="match status" value="1"/>
</dbReference>
<evidence type="ECO:0000313" key="4">
    <source>
        <dbReference type="EMBL" id="ATZ30541.1"/>
    </source>
</evidence>
<dbReference type="PANTHER" id="PTHR37423:SF2">
    <property type="entry name" value="MEMBRANE-BOUND LYTIC MUREIN TRANSGLYCOSYLASE C"/>
    <property type="match status" value="1"/>
</dbReference>
<dbReference type="EMBL" id="CP024978">
    <property type="protein sequence ID" value="ATZ30541.1"/>
    <property type="molecule type" value="Genomic_DNA"/>
</dbReference>
<evidence type="ECO:0000256" key="2">
    <source>
        <dbReference type="ARBA" id="ARBA00022729"/>
    </source>
</evidence>
<evidence type="ECO:0000259" key="3">
    <source>
        <dbReference type="Pfam" id="PF01464"/>
    </source>
</evidence>
<proteinExistence type="inferred from homology"/>
<accession>A0A2H4TLV8</accession>
<sequence length="652" mass="69243">MAGNAFVFELNAKGNADALLLRASEAAGLLAGNAEQAAASVSGLSEELGEVNDTSLNGASGAADALGGKITQIHDSVTLLMNALLATDRAGNRALGRESQENADRMSGYFERLSRLGKDTSQHFGDIVPPLRNVGALSSELFSALGRGGLAGLVVAGGGMAVKAVVSNLYDASKAAYSLDVNARNAGMRVSAFSRFAGVFRLMGLSADQAQAETGALFTTLNDALNTRSPEVTGILNQFGVKLAENSDHTVNLEKSTQNLIDAFGRLNSSSQKVVADALGLSDAQLALLRGTKNLNAALAESDRLGLSMPDSLNAKLVQANSNLNRLSAAWDGFTGRIKAKVLGSDAVTASVDWATDVLTGQRSSQQKTGDRLSELRGYLYAHPEQLKSLTSRQRYNLDNNIATSDLLEMHTRLSGQRSDRLNALTTMLNDDLSKVMVSPALSQITSPQKNGAGGRDITPELRAHFAALEKQYNLPENTLYGLAMTESSGRADAVGPLTRYGTAKGMFQFIDPTAREYGLSGMDVFNPYRASEAAARKLAGLMAQYGGDMQRVFQAYNWGEGNISAWLRGQKGMPQETQTYAPKVFRHMSQVSGGSIIMLQSGSSGTDVRDEISRGFSENKIRLDINVTNTATGQTTRRTVKGGAVVTAMDV</sequence>
<dbReference type="InterPro" id="IPR023346">
    <property type="entry name" value="Lysozyme-like_dom_sf"/>
</dbReference>
<keyword evidence="2" id="KW-0732">Signal</keyword>
<comment type="similarity">
    <text evidence="1">Belongs to the transglycosylase Slt family.</text>
</comment>
<gene>
    <name evidence="4" type="ORF">CV83915_00162</name>
</gene>
<dbReference type="SUPFAM" id="SSF53955">
    <property type="entry name" value="Lysozyme-like"/>
    <property type="match status" value="1"/>
</dbReference>
<dbReference type="Pfam" id="PF01464">
    <property type="entry name" value="SLT"/>
    <property type="match status" value="1"/>
</dbReference>
<name>A0A2H4TLV8_ECOLX</name>
<feature type="domain" description="Transglycosylase SLT" evidence="3">
    <location>
        <begin position="467"/>
        <end position="574"/>
    </location>
</feature>
<dbReference type="Proteomes" id="UP000236551">
    <property type="component" value="Chromosome"/>
</dbReference>
<dbReference type="RefSeq" id="WP_063079843.1">
    <property type="nucleotide sequence ID" value="NZ_NLYC01000102.1"/>
</dbReference>
<protein>
    <submittedName>
        <fullName evidence="4">Transglycosylase</fullName>
    </submittedName>
</protein>